<dbReference type="PANTHER" id="PTHR33371">
    <property type="entry name" value="INTERMEMBRANE PHOSPHOLIPID TRANSPORT SYSTEM BINDING PROTEIN MLAD-RELATED"/>
    <property type="match status" value="1"/>
</dbReference>
<evidence type="ECO:0000259" key="3">
    <source>
        <dbReference type="Pfam" id="PF11887"/>
    </source>
</evidence>
<keyword evidence="1" id="KW-1133">Transmembrane helix</keyword>
<evidence type="ECO:0000259" key="2">
    <source>
        <dbReference type="Pfam" id="PF02470"/>
    </source>
</evidence>
<dbReference type="PANTHER" id="PTHR33371:SF18">
    <property type="entry name" value="MCE-FAMILY PROTEIN MCE3C"/>
    <property type="match status" value="1"/>
</dbReference>
<keyword evidence="1" id="KW-0812">Transmembrane</keyword>
<organism evidence="4 5">
    <name type="scientific">Actinocorallia herbida</name>
    <dbReference type="NCBI Taxonomy" id="58109"/>
    <lineage>
        <taxon>Bacteria</taxon>
        <taxon>Bacillati</taxon>
        <taxon>Actinomycetota</taxon>
        <taxon>Actinomycetes</taxon>
        <taxon>Streptosporangiales</taxon>
        <taxon>Thermomonosporaceae</taxon>
        <taxon>Actinocorallia</taxon>
    </lineage>
</organism>
<evidence type="ECO:0000313" key="5">
    <source>
        <dbReference type="Proteomes" id="UP000272400"/>
    </source>
</evidence>
<dbReference type="NCBIfam" id="TIGR00996">
    <property type="entry name" value="Mtu_fam_mce"/>
    <property type="match status" value="1"/>
</dbReference>
<feature type="transmembrane region" description="Helical" evidence="1">
    <location>
        <begin position="12"/>
        <end position="32"/>
    </location>
</feature>
<sequence>MALPSLRDLNRRIVALVSLSLLIGCIGFAFLYGQVGLFQGGYHVTGVFTETGGLKEGDDVRLAGVKVGKVTAIDPDFDRGKVRITFRVESGIDLGPQTRADVQLANLLGGRYLKLTGPVQEPYLADLSETKREIPEDRTGTPYTVVAALNKTTGDLGRLDMKSITRILEETEKIDLPSRENLNRLLTNVSTLNAALNAKSPQFQQLIADANRLTGVLATKNDDLARLLEASQTLLETLTEHRDELASSLGNNARVVDTLADVVGKRGKELDDLLANLHTLTRRLEPRMADLNTDLALLGPTFQGLANAGSTGDGLAAMITGLGILQGTQTILPPEARP</sequence>
<dbReference type="GO" id="GO:0005576">
    <property type="term" value="C:extracellular region"/>
    <property type="evidence" value="ECO:0007669"/>
    <property type="project" value="TreeGrafter"/>
</dbReference>
<comment type="caution">
    <text evidence="4">The sequence shown here is derived from an EMBL/GenBank/DDBJ whole genome shotgun (WGS) entry which is preliminary data.</text>
</comment>
<dbReference type="PROSITE" id="PS51257">
    <property type="entry name" value="PROKAR_LIPOPROTEIN"/>
    <property type="match status" value="1"/>
</dbReference>
<keyword evidence="5" id="KW-1185">Reference proteome</keyword>
<dbReference type="InterPro" id="IPR024516">
    <property type="entry name" value="Mce_C"/>
</dbReference>
<dbReference type="EMBL" id="RJKE01000001">
    <property type="protein sequence ID" value="ROO89750.1"/>
    <property type="molecule type" value="Genomic_DNA"/>
</dbReference>
<accession>A0A3N1D896</accession>
<evidence type="ECO:0000256" key="1">
    <source>
        <dbReference type="SAM" id="Phobius"/>
    </source>
</evidence>
<keyword evidence="1" id="KW-0472">Membrane</keyword>
<dbReference type="InterPro" id="IPR005693">
    <property type="entry name" value="Mce"/>
</dbReference>
<dbReference type="Pfam" id="PF11887">
    <property type="entry name" value="Mce4_CUP1"/>
    <property type="match status" value="1"/>
</dbReference>
<dbReference type="RefSeq" id="WP_123668791.1">
    <property type="nucleotide sequence ID" value="NZ_RJKE01000001.1"/>
</dbReference>
<reference evidence="4 5" key="1">
    <citation type="submission" date="2018-11" db="EMBL/GenBank/DDBJ databases">
        <title>Sequencing the genomes of 1000 actinobacteria strains.</title>
        <authorList>
            <person name="Klenk H.-P."/>
        </authorList>
    </citation>
    <scope>NUCLEOTIDE SEQUENCE [LARGE SCALE GENOMIC DNA]</scope>
    <source>
        <strain evidence="4 5">DSM 44254</strain>
    </source>
</reference>
<dbReference type="InterPro" id="IPR003399">
    <property type="entry name" value="Mce/MlaD"/>
</dbReference>
<protein>
    <submittedName>
        <fullName evidence="4">Phospholipid/cholesterol/gamma-HCH transport system substrate-binding protein</fullName>
    </submittedName>
</protein>
<feature type="domain" description="Mammalian cell entry C-terminal" evidence="3">
    <location>
        <begin position="180"/>
        <end position="300"/>
    </location>
</feature>
<dbReference type="Pfam" id="PF02470">
    <property type="entry name" value="MlaD"/>
    <property type="match status" value="1"/>
</dbReference>
<dbReference type="InterPro" id="IPR052336">
    <property type="entry name" value="MlaD_Phospholipid_Transporter"/>
</dbReference>
<name>A0A3N1D896_9ACTN</name>
<feature type="domain" description="Mce/MlaD" evidence="2">
    <location>
        <begin position="41"/>
        <end position="116"/>
    </location>
</feature>
<gene>
    <name evidence="4" type="ORF">EDD29_7457</name>
</gene>
<evidence type="ECO:0000313" key="4">
    <source>
        <dbReference type="EMBL" id="ROO89750.1"/>
    </source>
</evidence>
<dbReference type="Proteomes" id="UP000272400">
    <property type="component" value="Unassembled WGS sequence"/>
</dbReference>
<dbReference type="AlphaFoldDB" id="A0A3N1D896"/>
<proteinExistence type="predicted"/>
<dbReference type="OrthoDB" id="5241191at2"/>